<proteinExistence type="predicted"/>
<reference evidence="2" key="1">
    <citation type="journal article" date="2019" name="Int. J. Syst. Evol. Microbiol.">
        <title>The Global Catalogue of Microorganisms (GCM) 10K type strain sequencing project: providing services to taxonomists for standard genome sequencing and annotation.</title>
        <authorList>
            <consortium name="The Broad Institute Genomics Platform"/>
            <consortium name="The Broad Institute Genome Sequencing Center for Infectious Disease"/>
            <person name="Wu L."/>
            <person name="Ma J."/>
        </authorList>
    </citation>
    <scope>NUCLEOTIDE SEQUENCE [LARGE SCALE GENOMIC DNA]</scope>
    <source>
        <strain evidence="2">JCM 3106</strain>
    </source>
</reference>
<evidence type="ECO:0000313" key="2">
    <source>
        <dbReference type="Proteomes" id="UP001499930"/>
    </source>
</evidence>
<keyword evidence="2" id="KW-1185">Reference proteome</keyword>
<dbReference type="Proteomes" id="UP001499930">
    <property type="component" value="Unassembled WGS sequence"/>
</dbReference>
<evidence type="ECO:0008006" key="3">
    <source>
        <dbReference type="Google" id="ProtNLM"/>
    </source>
</evidence>
<protein>
    <recommendedName>
        <fullName evidence="3">SRCR domain-containing protein</fullName>
    </recommendedName>
</protein>
<dbReference type="RefSeq" id="WP_344892072.1">
    <property type="nucleotide sequence ID" value="NZ_BAAAWD010000006.1"/>
</dbReference>
<accession>A0ABP6KFD9</accession>
<sequence>MFRETGDLPGAWYYLKSDQGRRQVLESELVNECGSDQHPMFGQRVEVVACCGTCDEVLFKLLDQQGWAIVHLTWRRETDSSWPACEVVGSWSNVLEEMIDHGH</sequence>
<organism evidence="1 2">
    <name type="scientific">Streptosporangium longisporum</name>
    <dbReference type="NCBI Taxonomy" id="46187"/>
    <lineage>
        <taxon>Bacteria</taxon>
        <taxon>Bacillati</taxon>
        <taxon>Actinomycetota</taxon>
        <taxon>Actinomycetes</taxon>
        <taxon>Streptosporangiales</taxon>
        <taxon>Streptosporangiaceae</taxon>
        <taxon>Streptosporangium</taxon>
    </lineage>
</organism>
<gene>
    <name evidence="1" type="ORF">GCM10017559_21840</name>
</gene>
<dbReference type="EMBL" id="BAAAWD010000006">
    <property type="protein sequence ID" value="GAA3000534.1"/>
    <property type="molecule type" value="Genomic_DNA"/>
</dbReference>
<evidence type="ECO:0000313" key="1">
    <source>
        <dbReference type="EMBL" id="GAA3000534.1"/>
    </source>
</evidence>
<name>A0ABP6KFD9_9ACTN</name>
<comment type="caution">
    <text evidence="1">The sequence shown here is derived from an EMBL/GenBank/DDBJ whole genome shotgun (WGS) entry which is preliminary data.</text>
</comment>